<evidence type="ECO:0000313" key="2">
    <source>
        <dbReference type="EMBL" id="RIH77303.1"/>
    </source>
</evidence>
<organism evidence="2 3">
    <name type="scientific">Meiothermus taiwanensis</name>
    <dbReference type="NCBI Taxonomy" id="172827"/>
    <lineage>
        <taxon>Bacteria</taxon>
        <taxon>Thermotogati</taxon>
        <taxon>Deinococcota</taxon>
        <taxon>Deinococci</taxon>
        <taxon>Thermales</taxon>
        <taxon>Thermaceae</taxon>
        <taxon>Meiothermus</taxon>
    </lineage>
</organism>
<dbReference type="EMBL" id="QWKX01000028">
    <property type="protein sequence ID" value="RIH77303.1"/>
    <property type="molecule type" value="Genomic_DNA"/>
</dbReference>
<dbReference type="PROSITE" id="PS51257">
    <property type="entry name" value="PROKAR_LIPOPROTEIN"/>
    <property type="match status" value="1"/>
</dbReference>
<evidence type="ECO:0008006" key="4">
    <source>
        <dbReference type="Google" id="ProtNLM"/>
    </source>
</evidence>
<comment type="caution">
    <text evidence="2">The sequence shown here is derived from an EMBL/GenBank/DDBJ whole genome shotgun (WGS) entry which is preliminary data.</text>
</comment>
<accession>A0A399E1A2</accession>
<dbReference type="Proteomes" id="UP000266089">
    <property type="component" value="Unassembled WGS sequence"/>
</dbReference>
<reference evidence="2 3" key="1">
    <citation type="submission" date="2018-08" db="EMBL/GenBank/DDBJ databases">
        <title>Meiothermus cateniformans JCM 15151 genome sequencing project.</title>
        <authorList>
            <person name="Da Costa M.S."/>
            <person name="Albuquerque L."/>
            <person name="Raposo P."/>
            <person name="Froufe H.J.C."/>
            <person name="Barroso C.S."/>
            <person name="Egas C."/>
        </authorList>
    </citation>
    <scope>NUCLEOTIDE SEQUENCE [LARGE SCALE GENOMIC DNA]</scope>
    <source>
        <strain evidence="2 3">JCM 15151</strain>
    </source>
</reference>
<sequence length="183" mass="19555">MPRIAFALLLLLLTGCSASTRYNFKFDILSFIPQNQRSLNIPSGYYPTVYPNLEGQLVPLPISLDILERGQIAIQGSLVNTGSIPMTGSYEIRLAPESDTNLNDNSGGDVGLGRTSFDVAAGQSQSIASSVNLSATQNSAAFNIIKSGSFRIAIRVEVNSNGGRFNLTTAQVTVIGRPFALIK</sequence>
<dbReference type="RefSeq" id="WP_119361633.1">
    <property type="nucleotide sequence ID" value="NZ_JBHSXZ010000040.1"/>
</dbReference>
<evidence type="ECO:0000313" key="3">
    <source>
        <dbReference type="Proteomes" id="UP000266089"/>
    </source>
</evidence>
<feature type="signal peptide" evidence="1">
    <location>
        <begin position="1"/>
        <end position="18"/>
    </location>
</feature>
<keyword evidence="1" id="KW-0732">Signal</keyword>
<protein>
    <recommendedName>
        <fullName evidence="4">Lipoprotein</fullName>
    </recommendedName>
</protein>
<proteinExistence type="predicted"/>
<feature type="chain" id="PRO_5017247362" description="Lipoprotein" evidence="1">
    <location>
        <begin position="19"/>
        <end position="183"/>
    </location>
</feature>
<name>A0A399E1A2_9DEIN</name>
<gene>
    <name evidence="2" type="ORF">Mcate_01354</name>
</gene>
<dbReference type="OrthoDB" id="32018at2"/>
<dbReference type="AlphaFoldDB" id="A0A399E1A2"/>
<evidence type="ECO:0000256" key="1">
    <source>
        <dbReference type="SAM" id="SignalP"/>
    </source>
</evidence>